<dbReference type="EMBL" id="DVFK01000110">
    <property type="protein sequence ID" value="HIQ68452.1"/>
    <property type="molecule type" value="Genomic_DNA"/>
</dbReference>
<sequence length="151" mass="17239">MEYKIVTIKERPDLCEEAAQWFHSKWEVPADAYLESMKASLLEDEPVPGWYLCLCGDTIIGGAGIIENDFHNRTDLTPNLCALYVEEAHRCRGVARNLLSYICEDMKNQGVGTLYLVTEHTSFYERYGWIFLCMVTGEDGGSMRMYVHPGK</sequence>
<protein>
    <submittedName>
        <fullName evidence="2">GNAT family N-acetyltransferase</fullName>
    </submittedName>
</protein>
<dbReference type="InterPro" id="IPR000182">
    <property type="entry name" value="GNAT_dom"/>
</dbReference>
<organism evidence="2 3">
    <name type="scientific">Candidatus Faecousia excrementigallinarum</name>
    <dbReference type="NCBI Taxonomy" id="2840806"/>
    <lineage>
        <taxon>Bacteria</taxon>
        <taxon>Bacillati</taxon>
        <taxon>Bacillota</taxon>
        <taxon>Clostridia</taxon>
        <taxon>Eubacteriales</taxon>
        <taxon>Oscillospiraceae</taxon>
        <taxon>Faecousia</taxon>
    </lineage>
</organism>
<dbReference type="PROSITE" id="PS51186">
    <property type="entry name" value="GNAT"/>
    <property type="match status" value="1"/>
</dbReference>
<dbReference type="AlphaFoldDB" id="A0A9D1CML7"/>
<dbReference type="CDD" id="cd04301">
    <property type="entry name" value="NAT_SF"/>
    <property type="match status" value="1"/>
</dbReference>
<feature type="domain" description="N-acetyltransferase" evidence="1">
    <location>
        <begin position="1"/>
        <end position="148"/>
    </location>
</feature>
<proteinExistence type="predicted"/>
<reference evidence="2" key="2">
    <citation type="journal article" date="2021" name="PeerJ">
        <title>Extensive microbial diversity within the chicken gut microbiome revealed by metagenomics and culture.</title>
        <authorList>
            <person name="Gilroy R."/>
            <person name="Ravi A."/>
            <person name="Getino M."/>
            <person name="Pursley I."/>
            <person name="Horton D.L."/>
            <person name="Alikhan N.F."/>
            <person name="Baker D."/>
            <person name="Gharbi K."/>
            <person name="Hall N."/>
            <person name="Watson M."/>
            <person name="Adriaenssens E.M."/>
            <person name="Foster-Nyarko E."/>
            <person name="Jarju S."/>
            <person name="Secka A."/>
            <person name="Antonio M."/>
            <person name="Oren A."/>
            <person name="Chaudhuri R.R."/>
            <person name="La Ragione R."/>
            <person name="Hildebrand F."/>
            <person name="Pallen M.J."/>
        </authorList>
    </citation>
    <scope>NUCLEOTIDE SEQUENCE</scope>
    <source>
        <strain evidence="2">13361</strain>
    </source>
</reference>
<evidence type="ECO:0000259" key="1">
    <source>
        <dbReference type="PROSITE" id="PS51186"/>
    </source>
</evidence>
<evidence type="ECO:0000313" key="2">
    <source>
        <dbReference type="EMBL" id="HIQ68452.1"/>
    </source>
</evidence>
<dbReference type="SUPFAM" id="SSF55729">
    <property type="entry name" value="Acyl-CoA N-acyltransferases (Nat)"/>
    <property type="match status" value="1"/>
</dbReference>
<reference evidence="2" key="1">
    <citation type="submission" date="2020-10" db="EMBL/GenBank/DDBJ databases">
        <authorList>
            <person name="Gilroy R."/>
        </authorList>
    </citation>
    <scope>NUCLEOTIDE SEQUENCE</scope>
    <source>
        <strain evidence="2">13361</strain>
    </source>
</reference>
<comment type="caution">
    <text evidence="2">The sequence shown here is derived from an EMBL/GenBank/DDBJ whole genome shotgun (WGS) entry which is preliminary data.</text>
</comment>
<dbReference type="Pfam" id="PF00583">
    <property type="entry name" value="Acetyltransf_1"/>
    <property type="match status" value="1"/>
</dbReference>
<dbReference type="GO" id="GO:0016747">
    <property type="term" value="F:acyltransferase activity, transferring groups other than amino-acyl groups"/>
    <property type="evidence" value="ECO:0007669"/>
    <property type="project" value="InterPro"/>
</dbReference>
<dbReference type="InterPro" id="IPR016181">
    <property type="entry name" value="Acyl_CoA_acyltransferase"/>
</dbReference>
<gene>
    <name evidence="2" type="ORF">IAB74_08105</name>
</gene>
<evidence type="ECO:0000313" key="3">
    <source>
        <dbReference type="Proteomes" id="UP000886796"/>
    </source>
</evidence>
<dbReference type="Proteomes" id="UP000886796">
    <property type="component" value="Unassembled WGS sequence"/>
</dbReference>
<dbReference type="Gene3D" id="3.40.630.30">
    <property type="match status" value="1"/>
</dbReference>
<name>A0A9D1CML7_9FIRM</name>
<accession>A0A9D1CML7</accession>